<evidence type="ECO:0000256" key="1">
    <source>
        <dbReference type="ARBA" id="ARBA00023277"/>
    </source>
</evidence>
<organism evidence="3 4">
    <name type="scientific">Vagococcus allomyrinae</name>
    <dbReference type="NCBI Taxonomy" id="2794353"/>
    <lineage>
        <taxon>Bacteria</taxon>
        <taxon>Bacillati</taxon>
        <taxon>Bacillota</taxon>
        <taxon>Bacilli</taxon>
        <taxon>Lactobacillales</taxon>
        <taxon>Enterococcaceae</taxon>
        <taxon>Vagococcus</taxon>
    </lineage>
</organism>
<comment type="caution">
    <text evidence="3">The sequence shown here is derived from an EMBL/GenBank/DDBJ whole genome shotgun (WGS) entry which is preliminary data.</text>
</comment>
<feature type="domain" description="Glucosamine/galactosamine-6-phosphate isomerase" evidence="2">
    <location>
        <begin position="24"/>
        <end position="222"/>
    </location>
</feature>
<dbReference type="EC" id="3.5.99.6" evidence="3"/>
<dbReference type="PANTHER" id="PTHR42892">
    <property type="entry name" value="GLUCOSAMINE-6-PHOSPHATE DEAMINASE-LIKE PROTEIN BT_0258-RELATED"/>
    <property type="match status" value="1"/>
</dbReference>
<dbReference type="AlphaFoldDB" id="A0A940SWL2"/>
<sequence>MKLIITKNYEEMSTVAAQHVLGYMYKEQRVNLAITAGSTPIRMYELLVLQVKERRYFDNVHFYNFDEIPFVGETGYGVTMKNLDRMFFSPAKIAQQNIHVLTGDNYATQDQRIKADGGLDMILLGLGADGHYCGNLPGTTAFGDETAVVYEDATPEMKEILLQEVGGIPEKRPNFYVTMGPKSVMAARQIVLFATGSHKAEAIKRLVQGGVSEAFPASLLTTHPHLTVIIDEEAAALL</sequence>
<keyword evidence="3" id="KW-0378">Hydrolase</keyword>
<dbReference type="PANTHER" id="PTHR42892:SF1">
    <property type="entry name" value="GLUCOSAMINE-6-PHOSPHATE ISOMERASE"/>
    <property type="match status" value="1"/>
</dbReference>
<accession>A0A940SWL2</accession>
<gene>
    <name evidence="3" type="ORF">I6N95_14700</name>
</gene>
<keyword evidence="1" id="KW-0119">Carbohydrate metabolism</keyword>
<dbReference type="GO" id="GO:0005975">
    <property type="term" value="P:carbohydrate metabolic process"/>
    <property type="evidence" value="ECO:0007669"/>
    <property type="project" value="InterPro"/>
</dbReference>
<protein>
    <submittedName>
        <fullName evidence="3">Glucosamine-6-phosphate deaminase</fullName>
        <ecNumber evidence="3">3.5.99.6</ecNumber>
    </submittedName>
</protein>
<keyword evidence="4" id="KW-1185">Reference proteome</keyword>
<evidence type="ECO:0000313" key="3">
    <source>
        <dbReference type="EMBL" id="MBP1042266.1"/>
    </source>
</evidence>
<dbReference type="EMBL" id="JAEEGA010000009">
    <property type="protein sequence ID" value="MBP1042266.1"/>
    <property type="molecule type" value="Genomic_DNA"/>
</dbReference>
<dbReference type="CDD" id="cd01399">
    <property type="entry name" value="GlcN6P_deaminase"/>
    <property type="match status" value="1"/>
</dbReference>
<evidence type="ECO:0000259" key="2">
    <source>
        <dbReference type="Pfam" id="PF01182"/>
    </source>
</evidence>
<dbReference type="SUPFAM" id="SSF100950">
    <property type="entry name" value="NagB/RpiA/CoA transferase-like"/>
    <property type="match status" value="1"/>
</dbReference>
<evidence type="ECO:0000313" key="4">
    <source>
        <dbReference type="Proteomes" id="UP000674938"/>
    </source>
</evidence>
<dbReference type="InterPro" id="IPR037171">
    <property type="entry name" value="NagB/RpiA_transferase-like"/>
</dbReference>
<dbReference type="InterPro" id="IPR004547">
    <property type="entry name" value="Glucosamine6P_isomerase"/>
</dbReference>
<reference evidence="3" key="1">
    <citation type="submission" date="2020-12" db="EMBL/GenBank/DDBJ databases">
        <title>Vagococcus allomyrinae sp. nov. and Enterococcus lavae sp. nov., isolated from the larvae of Allomyrina dichotoma.</title>
        <authorList>
            <person name="Lee S.D."/>
        </authorList>
    </citation>
    <scope>NUCLEOTIDE SEQUENCE</scope>
    <source>
        <strain evidence="3">BWB3-3</strain>
    </source>
</reference>
<dbReference type="RefSeq" id="WP_209529277.1">
    <property type="nucleotide sequence ID" value="NZ_JAEEGA010000009.1"/>
</dbReference>
<dbReference type="InterPro" id="IPR052960">
    <property type="entry name" value="GlcN6P_deaminase-like"/>
</dbReference>
<name>A0A940SWL2_9ENTE</name>
<dbReference type="GO" id="GO:0006044">
    <property type="term" value="P:N-acetylglucosamine metabolic process"/>
    <property type="evidence" value="ECO:0007669"/>
    <property type="project" value="InterPro"/>
</dbReference>
<proteinExistence type="predicted"/>
<dbReference type="NCBIfam" id="NF009022">
    <property type="entry name" value="PRK12358.1"/>
    <property type="match status" value="1"/>
</dbReference>
<dbReference type="GO" id="GO:0004342">
    <property type="term" value="F:glucosamine-6-phosphate deaminase activity"/>
    <property type="evidence" value="ECO:0007669"/>
    <property type="project" value="UniProtKB-EC"/>
</dbReference>
<dbReference type="Pfam" id="PF01182">
    <property type="entry name" value="Glucosamine_iso"/>
    <property type="match status" value="1"/>
</dbReference>
<dbReference type="Proteomes" id="UP000674938">
    <property type="component" value="Unassembled WGS sequence"/>
</dbReference>
<dbReference type="InterPro" id="IPR006148">
    <property type="entry name" value="Glc/Gal-6P_isomerase"/>
</dbReference>
<dbReference type="Gene3D" id="3.40.50.1360">
    <property type="match status" value="1"/>
</dbReference>